<evidence type="ECO:0000313" key="3">
    <source>
        <dbReference type="WBParaSite" id="ACRNAN_Path_786.g2972.t1"/>
    </source>
</evidence>
<evidence type="ECO:0000313" key="2">
    <source>
        <dbReference type="Proteomes" id="UP000887540"/>
    </source>
</evidence>
<organism evidence="2 3">
    <name type="scientific">Acrobeloides nanus</name>
    <dbReference type="NCBI Taxonomy" id="290746"/>
    <lineage>
        <taxon>Eukaryota</taxon>
        <taxon>Metazoa</taxon>
        <taxon>Ecdysozoa</taxon>
        <taxon>Nematoda</taxon>
        <taxon>Chromadorea</taxon>
        <taxon>Rhabditida</taxon>
        <taxon>Tylenchina</taxon>
        <taxon>Cephalobomorpha</taxon>
        <taxon>Cephaloboidea</taxon>
        <taxon>Cephalobidae</taxon>
        <taxon>Acrobeloides</taxon>
    </lineage>
</organism>
<feature type="transmembrane region" description="Helical" evidence="1">
    <location>
        <begin position="28"/>
        <end position="50"/>
    </location>
</feature>
<sequence>MAIIFQYSGKDDFWEDLLRPLSIITSEVFFLMAAVMAFVECIAIWFWIVVYRAYQHMKGVEEYDQGQTYQVKLNDV</sequence>
<keyword evidence="1" id="KW-1133">Transmembrane helix</keyword>
<proteinExistence type="predicted"/>
<reference evidence="3" key="1">
    <citation type="submission" date="2022-11" db="UniProtKB">
        <authorList>
            <consortium name="WormBaseParasite"/>
        </authorList>
    </citation>
    <scope>IDENTIFICATION</scope>
</reference>
<keyword evidence="2" id="KW-1185">Reference proteome</keyword>
<protein>
    <submittedName>
        <fullName evidence="3">Uncharacterized protein</fullName>
    </submittedName>
</protein>
<dbReference type="Proteomes" id="UP000887540">
    <property type="component" value="Unplaced"/>
</dbReference>
<dbReference type="AlphaFoldDB" id="A0A914CCW5"/>
<name>A0A914CCW5_9BILA</name>
<keyword evidence="1" id="KW-0812">Transmembrane</keyword>
<dbReference type="WBParaSite" id="ACRNAN_Path_786.g2972.t1">
    <property type="protein sequence ID" value="ACRNAN_Path_786.g2972.t1"/>
    <property type="gene ID" value="ACRNAN_Path_786.g2972"/>
</dbReference>
<evidence type="ECO:0000256" key="1">
    <source>
        <dbReference type="SAM" id="Phobius"/>
    </source>
</evidence>
<keyword evidence="1" id="KW-0472">Membrane</keyword>
<accession>A0A914CCW5</accession>